<evidence type="ECO:0000256" key="4">
    <source>
        <dbReference type="ARBA" id="ARBA00023136"/>
    </source>
</evidence>
<dbReference type="InterPro" id="IPR013525">
    <property type="entry name" value="ABC2_TM"/>
</dbReference>
<comment type="subcellular location">
    <subcellularLocation>
        <location evidence="5">Cell membrane</location>
        <topology evidence="5">Multi-pass membrane protein</topology>
    </subcellularLocation>
    <subcellularLocation>
        <location evidence="1">Membrane</location>
        <topology evidence="1">Multi-pass membrane protein</topology>
    </subcellularLocation>
</comment>
<dbReference type="GO" id="GO:0005886">
    <property type="term" value="C:plasma membrane"/>
    <property type="evidence" value="ECO:0007669"/>
    <property type="project" value="UniProtKB-SubCell"/>
</dbReference>
<keyword evidence="8" id="KW-1185">Reference proteome</keyword>
<dbReference type="PANTHER" id="PTHR43229">
    <property type="entry name" value="NODULATION PROTEIN J"/>
    <property type="match status" value="1"/>
</dbReference>
<organism evidence="7 8">
    <name type="scientific">Gaiella occulta</name>
    <dbReference type="NCBI Taxonomy" id="1002870"/>
    <lineage>
        <taxon>Bacteria</taxon>
        <taxon>Bacillati</taxon>
        <taxon>Actinomycetota</taxon>
        <taxon>Thermoleophilia</taxon>
        <taxon>Gaiellales</taxon>
        <taxon>Gaiellaceae</taxon>
        <taxon>Gaiella</taxon>
    </lineage>
</organism>
<evidence type="ECO:0000259" key="6">
    <source>
        <dbReference type="PROSITE" id="PS51012"/>
    </source>
</evidence>
<evidence type="ECO:0000256" key="2">
    <source>
        <dbReference type="ARBA" id="ARBA00022692"/>
    </source>
</evidence>
<dbReference type="OrthoDB" id="9786643at2"/>
<dbReference type="PANTHER" id="PTHR43229:SF2">
    <property type="entry name" value="NODULATION PROTEIN J"/>
    <property type="match status" value="1"/>
</dbReference>
<evidence type="ECO:0000313" key="8">
    <source>
        <dbReference type="Proteomes" id="UP000254134"/>
    </source>
</evidence>
<feature type="transmembrane region" description="Helical" evidence="5">
    <location>
        <begin position="149"/>
        <end position="172"/>
    </location>
</feature>
<feature type="transmembrane region" description="Helical" evidence="5">
    <location>
        <begin position="30"/>
        <end position="54"/>
    </location>
</feature>
<evidence type="ECO:0000313" key="7">
    <source>
        <dbReference type="EMBL" id="RDI75458.1"/>
    </source>
</evidence>
<accession>A0A7M2Z005</accession>
<evidence type="ECO:0000256" key="5">
    <source>
        <dbReference type="RuleBase" id="RU361157"/>
    </source>
</evidence>
<name>A0A7M2Z005_9ACTN</name>
<keyword evidence="5" id="KW-1003">Cell membrane</keyword>
<keyword evidence="5" id="KW-0813">Transport</keyword>
<comment type="caution">
    <text evidence="7">The sequence shown here is derived from an EMBL/GenBank/DDBJ whole genome shotgun (WGS) entry which is preliminary data.</text>
</comment>
<feature type="domain" description="ABC transmembrane type-2" evidence="6">
    <location>
        <begin position="35"/>
        <end position="261"/>
    </location>
</feature>
<comment type="similarity">
    <text evidence="5">Belongs to the ABC-2 integral membrane protein family.</text>
</comment>
<protein>
    <recommendedName>
        <fullName evidence="5">Transport permease protein</fullName>
    </recommendedName>
</protein>
<feature type="transmembrane region" description="Helical" evidence="5">
    <location>
        <begin position="119"/>
        <end position="143"/>
    </location>
</feature>
<proteinExistence type="inferred from homology"/>
<sequence length="275" mass="29974">MRAIAVSLRHELIGLGGVVERNVYLTRRYIWWDLAFFVWTVANTLTIVFIAKGIDATGGSIDVERATATLLIGAVVWAYLGIIFEFITETVAWERWEGTIEYTFMAPLSRAMHLGGSGVFAVLYGLVRAILLFFVVALFFGLSLPDANFAAALVILLVASVSFFGIGMMTAVLPLISPEKGAQLGFVAQGMLLVVSGVYYPVSVLPTWMEWVSKISPATYALRGIRASILEGEGVAWGNVWPLLVIGVVSIPLGLGVFRRGEIYAKRHGKLKRSG</sequence>
<feature type="transmembrane region" description="Helical" evidence="5">
    <location>
        <begin position="240"/>
        <end position="258"/>
    </location>
</feature>
<dbReference type="Proteomes" id="UP000254134">
    <property type="component" value="Unassembled WGS sequence"/>
</dbReference>
<reference evidence="7 8" key="1">
    <citation type="submission" date="2018-07" db="EMBL/GenBank/DDBJ databases">
        <title>High-quality-draft genome sequence of Gaiella occulta.</title>
        <authorList>
            <person name="Severino R."/>
            <person name="Froufe H.J.C."/>
            <person name="Rainey F.A."/>
            <person name="Barroso C."/>
            <person name="Albuquerque L."/>
            <person name="Lobo-Da-Cunha A."/>
            <person name="Da Costa M.S."/>
            <person name="Egas C."/>
        </authorList>
    </citation>
    <scope>NUCLEOTIDE SEQUENCE [LARGE SCALE GENOMIC DNA]</scope>
    <source>
        <strain evidence="7 8">F2-233</strain>
    </source>
</reference>
<feature type="transmembrane region" description="Helical" evidence="5">
    <location>
        <begin position="184"/>
        <end position="202"/>
    </location>
</feature>
<dbReference type="PROSITE" id="PS51012">
    <property type="entry name" value="ABC_TM2"/>
    <property type="match status" value="1"/>
</dbReference>
<dbReference type="GO" id="GO:0140359">
    <property type="term" value="F:ABC-type transporter activity"/>
    <property type="evidence" value="ECO:0007669"/>
    <property type="project" value="InterPro"/>
</dbReference>
<keyword evidence="3 5" id="KW-1133">Transmembrane helix</keyword>
<keyword evidence="2 5" id="KW-0812">Transmembrane</keyword>
<feature type="transmembrane region" description="Helical" evidence="5">
    <location>
        <begin position="66"/>
        <end position="87"/>
    </location>
</feature>
<dbReference type="InterPro" id="IPR051784">
    <property type="entry name" value="Nod_factor_ABC_transporter"/>
</dbReference>
<dbReference type="EMBL" id="QQZY01000002">
    <property type="protein sequence ID" value="RDI75458.1"/>
    <property type="molecule type" value="Genomic_DNA"/>
</dbReference>
<dbReference type="InterPro" id="IPR047817">
    <property type="entry name" value="ABC2_TM_bact-type"/>
</dbReference>
<dbReference type="RefSeq" id="WP_114795659.1">
    <property type="nucleotide sequence ID" value="NZ_QQZY01000002.1"/>
</dbReference>
<keyword evidence="4 5" id="KW-0472">Membrane</keyword>
<evidence type="ECO:0000256" key="1">
    <source>
        <dbReference type="ARBA" id="ARBA00004141"/>
    </source>
</evidence>
<gene>
    <name evidence="7" type="ORF">Gocc_1256</name>
</gene>
<reference evidence="8" key="2">
    <citation type="journal article" date="2019" name="MicrobiologyOpen">
        <title>High-quality draft genome sequence of Gaiella occulta isolated from a 150 meter deep mineral water borehole and comparison with the genome sequences of other deep-branching lineages of the phylum Actinobacteria.</title>
        <authorList>
            <person name="Severino R."/>
            <person name="Froufe H.J.C."/>
            <person name="Barroso C."/>
            <person name="Albuquerque L."/>
            <person name="Lobo-da-Cunha A."/>
            <person name="da Costa M.S."/>
            <person name="Egas C."/>
        </authorList>
    </citation>
    <scope>NUCLEOTIDE SEQUENCE [LARGE SCALE GENOMIC DNA]</scope>
    <source>
        <strain evidence="8">F2-233</strain>
    </source>
</reference>
<dbReference type="AlphaFoldDB" id="A0A7M2Z005"/>
<evidence type="ECO:0000256" key="3">
    <source>
        <dbReference type="ARBA" id="ARBA00022989"/>
    </source>
</evidence>
<dbReference type="Pfam" id="PF01061">
    <property type="entry name" value="ABC2_membrane"/>
    <property type="match status" value="1"/>
</dbReference>